<evidence type="ECO:0000313" key="2">
    <source>
        <dbReference type="Proteomes" id="UP000028002"/>
    </source>
</evidence>
<name>A0A081RVR6_PHOTE</name>
<gene>
    <name evidence="1" type="ORF">MEG1DRAFT_02498</name>
</gene>
<protein>
    <submittedName>
        <fullName evidence="1">Uncharacterized protein</fullName>
    </submittedName>
</protein>
<organism evidence="1 2">
    <name type="scientific">Photorhabdus temperata subsp. temperata Meg1</name>
    <dbReference type="NCBI Taxonomy" id="1393735"/>
    <lineage>
        <taxon>Bacteria</taxon>
        <taxon>Pseudomonadati</taxon>
        <taxon>Pseudomonadota</taxon>
        <taxon>Gammaproteobacteria</taxon>
        <taxon>Enterobacterales</taxon>
        <taxon>Morganellaceae</taxon>
        <taxon>Photorhabdus</taxon>
    </lineage>
</organism>
<dbReference type="PATRIC" id="fig|1393735.3.peg.2557"/>
<sequence length="44" mass="5092">MIKSWKHKGLRKYYEKGTTAGIVAPHANQARPVVKRIRFSKLPE</sequence>
<dbReference type="Proteomes" id="UP000028002">
    <property type="component" value="Unassembled WGS sequence"/>
</dbReference>
<proteinExistence type="predicted"/>
<dbReference type="AlphaFoldDB" id="A0A081RVR6"/>
<accession>A0A081RVR6</accession>
<dbReference type="EMBL" id="JGVH01000040">
    <property type="protein sequence ID" value="KER02769.1"/>
    <property type="molecule type" value="Genomic_DNA"/>
</dbReference>
<evidence type="ECO:0000313" key="1">
    <source>
        <dbReference type="EMBL" id="KER02769.1"/>
    </source>
</evidence>
<reference evidence="1 2" key="1">
    <citation type="submission" date="2014-03" db="EMBL/GenBank/DDBJ databases">
        <title>Draft Genome of Photorhabdus temperata Meg1.</title>
        <authorList>
            <person name="Hurst S.G.IV."/>
            <person name="Morris K."/>
            <person name="Thomas K."/>
            <person name="Tisa L.S."/>
        </authorList>
    </citation>
    <scope>NUCLEOTIDE SEQUENCE [LARGE SCALE GENOMIC DNA]</scope>
    <source>
        <strain evidence="1 2">Meg1</strain>
    </source>
</reference>
<comment type="caution">
    <text evidence="1">The sequence shown here is derived from an EMBL/GenBank/DDBJ whole genome shotgun (WGS) entry which is preliminary data.</text>
</comment>